<feature type="transmembrane region" description="Helical" evidence="5">
    <location>
        <begin position="84"/>
        <end position="102"/>
    </location>
</feature>
<dbReference type="PANTHER" id="PTHR16950">
    <property type="entry name" value="ZINC TRANSPORTER SLC39A7 HISTIDINE-RICH MEMBRANE PROTEIN KE4"/>
    <property type="match status" value="1"/>
</dbReference>
<dbReference type="AlphaFoldDB" id="A0A2H0KSX9"/>
<dbReference type="Proteomes" id="UP000229317">
    <property type="component" value="Unassembled WGS sequence"/>
</dbReference>
<comment type="caution">
    <text evidence="6">The sequence shown here is derived from an EMBL/GenBank/DDBJ whole genome shotgun (WGS) entry which is preliminary data.</text>
</comment>
<reference evidence="6 7" key="1">
    <citation type="submission" date="2017-09" db="EMBL/GenBank/DDBJ databases">
        <title>Depth-based differentiation of microbial function through sediment-hosted aquifers and enrichment of novel symbionts in the deep terrestrial subsurface.</title>
        <authorList>
            <person name="Probst A.J."/>
            <person name="Ladd B."/>
            <person name="Jarett J.K."/>
            <person name="Geller-Mcgrath D.E."/>
            <person name="Sieber C.M."/>
            <person name="Emerson J.B."/>
            <person name="Anantharaman K."/>
            <person name="Thomas B.C."/>
            <person name="Malmstrom R."/>
            <person name="Stieglmeier M."/>
            <person name="Klingl A."/>
            <person name="Woyke T."/>
            <person name="Ryan C.M."/>
            <person name="Banfield J.F."/>
        </authorList>
    </citation>
    <scope>NUCLEOTIDE SEQUENCE [LARGE SCALE GENOMIC DNA]</scope>
    <source>
        <strain evidence="6">CG11_big_fil_rev_8_21_14_0_20_40_15</strain>
    </source>
</reference>
<evidence type="ECO:0000313" key="7">
    <source>
        <dbReference type="Proteomes" id="UP000229317"/>
    </source>
</evidence>
<comment type="subcellular location">
    <subcellularLocation>
        <location evidence="1">Membrane</location>
        <topology evidence="1">Multi-pass membrane protein</topology>
    </subcellularLocation>
</comment>
<dbReference type="GO" id="GO:0006882">
    <property type="term" value="P:intracellular zinc ion homeostasis"/>
    <property type="evidence" value="ECO:0007669"/>
    <property type="project" value="TreeGrafter"/>
</dbReference>
<evidence type="ECO:0000256" key="1">
    <source>
        <dbReference type="ARBA" id="ARBA00004141"/>
    </source>
</evidence>
<feature type="transmembrane region" description="Helical" evidence="5">
    <location>
        <begin position="56"/>
        <end position="77"/>
    </location>
</feature>
<name>A0A2H0KSX9_9BACT</name>
<sequence>MAEHHNFIDGLIIGASYLVALPIGISTTLAIIFHEIPQEFSHFGIFIHSGLSKKKALFFNVLSALAAIVGTLLFLFVDNRTGDFASFMLPVTAGGFLYIAGSDLIPELHHETKILTSLGQLISIILGVGVIALLIFI</sequence>
<dbReference type="PANTHER" id="PTHR16950:SF16">
    <property type="entry name" value="ZINC TRANSPORTER ZIP13"/>
    <property type="match status" value="1"/>
</dbReference>
<evidence type="ECO:0000256" key="5">
    <source>
        <dbReference type="SAM" id="Phobius"/>
    </source>
</evidence>
<dbReference type="GO" id="GO:0005385">
    <property type="term" value="F:zinc ion transmembrane transporter activity"/>
    <property type="evidence" value="ECO:0007669"/>
    <property type="project" value="TreeGrafter"/>
</dbReference>
<dbReference type="EMBL" id="PCVO01000035">
    <property type="protein sequence ID" value="PIQ75252.1"/>
    <property type="molecule type" value="Genomic_DNA"/>
</dbReference>
<evidence type="ECO:0000256" key="2">
    <source>
        <dbReference type="ARBA" id="ARBA00022692"/>
    </source>
</evidence>
<organism evidence="6 7">
    <name type="scientific">Candidatus Portnoybacteria bacterium CG11_big_fil_rev_8_21_14_0_20_40_15</name>
    <dbReference type="NCBI Taxonomy" id="1974817"/>
    <lineage>
        <taxon>Bacteria</taxon>
        <taxon>Candidatus Portnoyibacteriota</taxon>
    </lineage>
</organism>
<accession>A0A2H0KSX9</accession>
<dbReference type="GO" id="GO:0016020">
    <property type="term" value="C:membrane"/>
    <property type="evidence" value="ECO:0007669"/>
    <property type="project" value="UniProtKB-SubCell"/>
</dbReference>
<keyword evidence="3 5" id="KW-1133">Transmembrane helix</keyword>
<evidence type="ECO:0000256" key="4">
    <source>
        <dbReference type="ARBA" id="ARBA00023136"/>
    </source>
</evidence>
<evidence type="ECO:0000313" key="6">
    <source>
        <dbReference type="EMBL" id="PIQ75252.1"/>
    </source>
</evidence>
<evidence type="ECO:0000256" key="3">
    <source>
        <dbReference type="ARBA" id="ARBA00022989"/>
    </source>
</evidence>
<gene>
    <name evidence="6" type="ORF">COV84_02320</name>
</gene>
<evidence type="ECO:0008006" key="8">
    <source>
        <dbReference type="Google" id="ProtNLM"/>
    </source>
</evidence>
<dbReference type="Pfam" id="PF02535">
    <property type="entry name" value="Zip"/>
    <property type="match status" value="1"/>
</dbReference>
<dbReference type="InterPro" id="IPR003689">
    <property type="entry name" value="ZIP"/>
</dbReference>
<keyword evidence="2 5" id="KW-0812">Transmembrane</keyword>
<feature type="transmembrane region" description="Helical" evidence="5">
    <location>
        <begin position="12"/>
        <end position="36"/>
    </location>
</feature>
<protein>
    <recommendedName>
        <fullName evidence="8">ZIP family metal transporter</fullName>
    </recommendedName>
</protein>
<feature type="transmembrane region" description="Helical" evidence="5">
    <location>
        <begin position="114"/>
        <end position="136"/>
    </location>
</feature>
<keyword evidence="4 5" id="KW-0472">Membrane</keyword>
<proteinExistence type="predicted"/>